<dbReference type="CDD" id="cd13954">
    <property type="entry name" value="7tmA_OR"/>
    <property type="match status" value="1"/>
</dbReference>
<evidence type="ECO:0000256" key="5">
    <source>
        <dbReference type="ARBA" id="ARBA00022725"/>
    </source>
</evidence>
<keyword evidence="8 12" id="KW-0472">Membrane</keyword>
<comment type="caution">
    <text evidence="14">The sequence shown here is derived from an EMBL/GenBank/DDBJ whole genome shotgun (WGS) entry which is preliminary data.</text>
</comment>
<evidence type="ECO:0000313" key="15">
    <source>
        <dbReference type="Proteomes" id="UP000824782"/>
    </source>
</evidence>
<dbReference type="PRINTS" id="PR00245">
    <property type="entry name" value="OLFACTORYR"/>
</dbReference>
<evidence type="ECO:0000256" key="7">
    <source>
        <dbReference type="ARBA" id="ARBA00023040"/>
    </source>
</evidence>
<keyword evidence="6 12" id="KW-1133">Transmembrane helix</keyword>
<dbReference type="EMBL" id="WNYA01000006">
    <property type="protein sequence ID" value="KAG8568775.1"/>
    <property type="molecule type" value="Genomic_DNA"/>
</dbReference>
<keyword evidence="7 11" id="KW-0297">G-protein coupled receptor</keyword>
<evidence type="ECO:0000256" key="11">
    <source>
        <dbReference type="RuleBase" id="RU000688"/>
    </source>
</evidence>
<proteinExistence type="inferred from homology"/>
<dbReference type="PANTHER" id="PTHR26452">
    <property type="entry name" value="OLFACTORY RECEPTOR"/>
    <property type="match status" value="1"/>
</dbReference>
<evidence type="ECO:0000256" key="3">
    <source>
        <dbReference type="ARBA" id="ARBA00022606"/>
    </source>
</evidence>
<evidence type="ECO:0000256" key="6">
    <source>
        <dbReference type="ARBA" id="ARBA00022989"/>
    </source>
</evidence>
<evidence type="ECO:0000256" key="2">
    <source>
        <dbReference type="ARBA" id="ARBA00022475"/>
    </source>
</evidence>
<keyword evidence="3 12" id="KW-0716">Sensory transduction</keyword>
<keyword evidence="2 12" id="KW-1003">Cell membrane</keyword>
<dbReference type="InterPro" id="IPR000276">
    <property type="entry name" value="GPCR_Rhodpsn"/>
</dbReference>
<dbReference type="PROSITE" id="PS00237">
    <property type="entry name" value="G_PROTEIN_RECEP_F1_1"/>
    <property type="match status" value="1"/>
</dbReference>
<dbReference type="GO" id="GO:0004930">
    <property type="term" value="F:G protein-coupled receptor activity"/>
    <property type="evidence" value="ECO:0007669"/>
    <property type="project" value="UniProtKB-KW"/>
</dbReference>
<dbReference type="Proteomes" id="UP000824782">
    <property type="component" value="Unassembled WGS sequence"/>
</dbReference>
<sequence>MDRRNLTRVSEFILIGLSDVPELQLLFFTVFLIIYIITVLGNLSIICAYLLSTNLHMPMYFFLAHFSFLDICYISVNVPKMLGNCLAAHKTIPFYGCLVQVYTFGVCGGTECYVLAAMAYDRYVAICHPLSYNTIMKRKVCIQLLVGSYLVGSTNSLIHTSITFTLPFCGPNVISHIFCDIPPILQLACADTRINQIVIFVTSVCVVVVSFILIVISYICIIIAILNLTSGRKKAYSTCTSHLMIVTIFYGSVMFMYLKPESNISSQDRVIAVLYTVIAPLLNPFIYSLRNNDNWLIMMNIHIFNWLIG</sequence>
<feature type="transmembrane region" description="Helical" evidence="12">
    <location>
        <begin position="197"/>
        <end position="228"/>
    </location>
</feature>
<keyword evidence="15" id="KW-1185">Reference proteome</keyword>
<evidence type="ECO:0000256" key="10">
    <source>
        <dbReference type="ARBA" id="ARBA00023224"/>
    </source>
</evidence>
<evidence type="ECO:0000256" key="9">
    <source>
        <dbReference type="ARBA" id="ARBA00023170"/>
    </source>
</evidence>
<evidence type="ECO:0000313" key="14">
    <source>
        <dbReference type="EMBL" id="KAG8568775.1"/>
    </source>
</evidence>
<keyword evidence="5 12" id="KW-0552">Olfaction</keyword>
<dbReference type="Gene3D" id="1.20.1070.10">
    <property type="entry name" value="Rhodopsin 7-helix transmembrane proteins"/>
    <property type="match status" value="1"/>
</dbReference>
<dbReference type="PROSITE" id="PS50262">
    <property type="entry name" value="G_PROTEIN_RECEP_F1_2"/>
    <property type="match status" value="1"/>
</dbReference>
<evidence type="ECO:0000256" key="12">
    <source>
        <dbReference type="RuleBase" id="RU363047"/>
    </source>
</evidence>
<dbReference type="FunFam" id="1.20.1070.10:FF:000001">
    <property type="entry name" value="Olfactory receptor"/>
    <property type="match status" value="1"/>
</dbReference>
<gene>
    <name evidence="14" type="ORF">GDO81_014150</name>
</gene>
<dbReference type="InterPro" id="IPR050516">
    <property type="entry name" value="Olfactory_GPCR"/>
</dbReference>
<keyword evidence="10 11" id="KW-0807">Transducer</keyword>
<feature type="transmembrane region" description="Helical" evidence="12">
    <location>
        <begin position="270"/>
        <end position="289"/>
    </location>
</feature>
<comment type="similarity">
    <text evidence="11">Belongs to the G-protein coupled receptor 1 family.</text>
</comment>
<keyword evidence="9 11" id="KW-0675">Receptor</keyword>
<dbReference type="InterPro" id="IPR017452">
    <property type="entry name" value="GPCR_Rhodpsn_7TM"/>
</dbReference>
<feature type="transmembrane region" description="Helical" evidence="12">
    <location>
        <begin position="240"/>
        <end position="258"/>
    </location>
</feature>
<organism evidence="14 15">
    <name type="scientific">Engystomops pustulosus</name>
    <name type="common">Tungara frog</name>
    <name type="synonym">Physalaemus pustulosus</name>
    <dbReference type="NCBI Taxonomy" id="76066"/>
    <lineage>
        <taxon>Eukaryota</taxon>
        <taxon>Metazoa</taxon>
        <taxon>Chordata</taxon>
        <taxon>Craniata</taxon>
        <taxon>Vertebrata</taxon>
        <taxon>Euteleostomi</taxon>
        <taxon>Amphibia</taxon>
        <taxon>Batrachia</taxon>
        <taxon>Anura</taxon>
        <taxon>Neobatrachia</taxon>
        <taxon>Hyloidea</taxon>
        <taxon>Leptodactylidae</taxon>
        <taxon>Leiuperinae</taxon>
        <taxon>Engystomops</taxon>
    </lineage>
</organism>
<reference evidence="14" key="1">
    <citation type="thesis" date="2020" institute="ProQuest LLC" country="789 East Eisenhower Parkway, Ann Arbor, MI, USA">
        <title>Comparative Genomics and Chromosome Evolution.</title>
        <authorList>
            <person name="Mudd A.B."/>
        </authorList>
    </citation>
    <scope>NUCLEOTIDE SEQUENCE</scope>
    <source>
        <strain evidence="14">237g6f4</strain>
        <tissue evidence="14">Blood</tissue>
    </source>
</reference>
<dbReference type="SUPFAM" id="SSF81321">
    <property type="entry name" value="Family A G protein-coupled receptor-like"/>
    <property type="match status" value="1"/>
</dbReference>
<dbReference type="GO" id="GO:0005886">
    <property type="term" value="C:plasma membrane"/>
    <property type="evidence" value="ECO:0007669"/>
    <property type="project" value="UniProtKB-SubCell"/>
</dbReference>
<evidence type="ECO:0000256" key="8">
    <source>
        <dbReference type="ARBA" id="ARBA00023136"/>
    </source>
</evidence>
<name>A0AAV7B864_ENGPU</name>
<evidence type="ECO:0000259" key="13">
    <source>
        <dbReference type="PROSITE" id="PS50262"/>
    </source>
</evidence>
<dbReference type="PRINTS" id="PR00237">
    <property type="entry name" value="GPCRRHODOPSN"/>
</dbReference>
<protein>
    <recommendedName>
        <fullName evidence="12">Olfactory receptor</fullName>
    </recommendedName>
</protein>
<dbReference type="AlphaFoldDB" id="A0AAV7B864"/>
<dbReference type="Pfam" id="PF13853">
    <property type="entry name" value="7tm_4"/>
    <property type="match status" value="1"/>
</dbReference>
<feature type="transmembrane region" description="Helical" evidence="12">
    <location>
        <begin position="140"/>
        <end position="158"/>
    </location>
</feature>
<evidence type="ECO:0000256" key="4">
    <source>
        <dbReference type="ARBA" id="ARBA00022692"/>
    </source>
</evidence>
<comment type="subcellular location">
    <subcellularLocation>
        <location evidence="1 12">Cell membrane</location>
        <topology evidence="1 12">Multi-pass membrane protein</topology>
    </subcellularLocation>
</comment>
<feature type="transmembrane region" description="Helical" evidence="12">
    <location>
        <begin position="25"/>
        <end position="51"/>
    </location>
</feature>
<accession>A0AAV7B864</accession>
<keyword evidence="4 11" id="KW-0812">Transmembrane</keyword>
<evidence type="ECO:0000256" key="1">
    <source>
        <dbReference type="ARBA" id="ARBA00004651"/>
    </source>
</evidence>
<feature type="transmembrane region" description="Helical" evidence="12">
    <location>
        <begin position="57"/>
        <end position="76"/>
    </location>
</feature>
<dbReference type="InterPro" id="IPR000725">
    <property type="entry name" value="Olfact_rcpt"/>
</dbReference>
<dbReference type="GO" id="GO:0004984">
    <property type="term" value="F:olfactory receptor activity"/>
    <property type="evidence" value="ECO:0007669"/>
    <property type="project" value="InterPro"/>
</dbReference>
<feature type="domain" description="G-protein coupled receptors family 1 profile" evidence="13">
    <location>
        <begin position="41"/>
        <end position="287"/>
    </location>
</feature>